<dbReference type="Pfam" id="PF20736">
    <property type="entry name" value="Glyco_hydro127M"/>
    <property type="match status" value="1"/>
</dbReference>
<dbReference type="InterPro" id="IPR046544">
    <property type="entry name" value="GH146_SB_dom"/>
</dbReference>
<dbReference type="InterPro" id="IPR012878">
    <property type="entry name" value="Beta-AFase-like_GH127_cat"/>
</dbReference>
<evidence type="ECO:0008006" key="6">
    <source>
        <dbReference type="Google" id="ProtNLM"/>
    </source>
</evidence>
<organism evidence="4 5">
    <name type="scientific">Hungatella hathewayi</name>
    <dbReference type="NCBI Taxonomy" id="154046"/>
    <lineage>
        <taxon>Bacteria</taxon>
        <taxon>Bacillati</taxon>
        <taxon>Bacillota</taxon>
        <taxon>Clostridia</taxon>
        <taxon>Lachnospirales</taxon>
        <taxon>Lachnospiraceae</taxon>
        <taxon>Hungatella</taxon>
    </lineage>
</organism>
<dbReference type="Pfam" id="PF20620">
    <property type="entry name" value="DUF6805"/>
    <property type="match status" value="1"/>
</dbReference>
<dbReference type="InterPro" id="IPR049046">
    <property type="entry name" value="Beta-AFase-like_GH127_middle"/>
</dbReference>
<dbReference type="Pfam" id="PF07944">
    <property type="entry name" value="Beta-AFase-like_GH127_cat"/>
    <property type="match status" value="1"/>
</dbReference>
<proteinExistence type="predicted"/>
<dbReference type="GO" id="GO:0005975">
    <property type="term" value="P:carbohydrate metabolic process"/>
    <property type="evidence" value="ECO:0007669"/>
    <property type="project" value="InterPro"/>
</dbReference>
<dbReference type="AlphaFoldDB" id="A0AA37JQZ1"/>
<evidence type="ECO:0000313" key="4">
    <source>
        <dbReference type="EMBL" id="GKH03075.1"/>
    </source>
</evidence>
<protein>
    <recommendedName>
        <fullName evidence="6">Glycoside hydrolase family 127 protein</fullName>
    </recommendedName>
</protein>
<evidence type="ECO:0000259" key="1">
    <source>
        <dbReference type="Pfam" id="PF07944"/>
    </source>
</evidence>
<dbReference type="PANTHER" id="PTHR31151">
    <property type="entry name" value="PROLINE-TRNA LIGASE (DUF1680)"/>
    <property type="match status" value="1"/>
</dbReference>
<evidence type="ECO:0000259" key="3">
    <source>
        <dbReference type="Pfam" id="PF20736"/>
    </source>
</evidence>
<name>A0AA37JQZ1_9FIRM</name>
<feature type="domain" description="Non-reducing end beta-L-arabinofuranosidase-like GH127 middle" evidence="3">
    <location>
        <begin position="386"/>
        <end position="470"/>
    </location>
</feature>
<sequence>MDMEEYLYSQVLLKEPYCVNAYEKEKSYLLSLEPKRLLAGFLETAGLPTAASRYPGWEETEIQGHTLGHYLAAVSQVYASEKTELFGARIQMICDTLKKCQRADGYLFAWKEEIFDRVEQNQPAWVPWYTLHKILSGLLLAYQLAGSQTAYEIADRLGDWVSRRTAAWTAEVRTQVLSVEYGGMNDALYDLYRLTGKKHHLEAAMQFDEEQLFQKIYENQDVLNGLHANTTIPKILGAMNRYLITGEPYYFTVAENFWSMVTEHHTYITGGNSEWEHFGEPDILDGERTACNCETCNTYNMLKLTKRLYMATTEKRYMDFYEKTWLNAIVGSQNPQTGMTMYFQPMETGFFKVYQEPYSSFWCCTGTGMENFTKLQDSIYFKEDGTLYITRYLSSKLRSETGDLLIQMDAAFPECSRVKLQIGTSAPFDRICLRIPEWSQQGARAEADGKKLEVMIKNGYLYLDSEPGKTVHIHFFPKIRAHVLPDNPRVAAFTYGPAVLCAKLGTALMDTTVTGVQVKIPTKSVFIRDYLILEDETPEEWLADAEQNMVRNPDELSFSPKGIKGEKMVFVPYYRQHGERYGIYWYLYKSGSKELERRREDLKQNHRLMRESMDLIPIGNDQYELAHRIKGENTLASRLNGVNYRQIQGIGYFQYEMKIQPGECFLEVVYSSEDAGSTFDILVDGTLLCHERLAGKSDEFYKKSYRLTKELSGTKETVTVTFRTETEDDYCRIFKVLYVCKKTEEVEEEAK</sequence>
<gene>
    <name evidence="4" type="ORF">CE91St55_50560</name>
</gene>
<dbReference type="PANTHER" id="PTHR31151:SF0">
    <property type="entry name" value="PROLINE-TRNA LIGASE (DUF1680)"/>
    <property type="match status" value="1"/>
</dbReference>
<feature type="domain" description="Glycoside hydrolase GH146 substrate-binding" evidence="2">
    <location>
        <begin position="608"/>
        <end position="736"/>
    </location>
</feature>
<feature type="domain" description="Non-reducing end beta-L-arabinofuranosidase-like GH127 catalytic" evidence="1">
    <location>
        <begin position="13"/>
        <end position="377"/>
    </location>
</feature>
<dbReference type="InterPro" id="IPR008928">
    <property type="entry name" value="6-hairpin_glycosidase_sf"/>
</dbReference>
<dbReference type="SUPFAM" id="SSF48208">
    <property type="entry name" value="Six-hairpin glycosidases"/>
    <property type="match status" value="1"/>
</dbReference>
<dbReference type="Proteomes" id="UP001055091">
    <property type="component" value="Unassembled WGS sequence"/>
</dbReference>
<dbReference type="EMBL" id="BQNJ01000002">
    <property type="protein sequence ID" value="GKH03075.1"/>
    <property type="molecule type" value="Genomic_DNA"/>
</dbReference>
<reference evidence="4" key="1">
    <citation type="submission" date="2022-01" db="EMBL/GenBank/DDBJ databases">
        <title>Novel bile acid biosynthetic pathways are enriched in the microbiome of centenarians.</title>
        <authorList>
            <person name="Sato Y."/>
            <person name="Atarashi K."/>
            <person name="Plichta R.D."/>
            <person name="Arai Y."/>
            <person name="Sasajima S."/>
            <person name="Kearney M.S."/>
            <person name="Suda W."/>
            <person name="Takeshita K."/>
            <person name="Sasaki T."/>
            <person name="Okamoto S."/>
            <person name="Skelly N.A."/>
            <person name="Okamura Y."/>
            <person name="Vlamakis H."/>
            <person name="Li Y."/>
            <person name="Tanoue T."/>
            <person name="Takei H."/>
            <person name="Nittono H."/>
            <person name="Narushima S."/>
            <person name="Irie J."/>
            <person name="Itoh H."/>
            <person name="Moriya K."/>
            <person name="Sugiura Y."/>
            <person name="Suematsu M."/>
            <person name="Moritoki N."/>
            <person name="Shibata S."/>
            <person name="Littman R.D."/>
            <person name="Fischbach A.M."/>
            <person name="Uwamino Y."/>
            <person name="Inoue T."/>
            <person name="Honda A."/>
            <person name="Hattori M."/>
            <person name="Murai T."/>
            <person name="Xavier J.R."/>
            <person name="Hirose N."/>
            <person name="Honda K."/>
        </authorList>
    </citation>
    <scope>NUCLEOTIDE SEQUENCE</scope>
    <source>
        <strain evidence="4">CE91-St55</strain>
    </source>
</reference>
<evidence type="ECO:0000313" key="5">
    <source>
        <dbReference type="Proteomes" id="UP001055091"/>
    </source>
</evidence>
<comment type="caution">
    <text evidence="4">The sequence shown here is derived from an EMBL/GenBank/DDBJ whole genome shotgun (WGS) entry which is preliminary data.</text>
</comment>
<accession>A0AA37JQZ1</accession>
<evidence type="ECO:0000259" key="2">
    <source>
        <dbReference type="Pfam" id="PF20620"/>
    </source>
</evidence>